<dbReference type="EMBL" id="JBBPBF010000025">
    <property type="protein sequence ID" value="KAK7609128.1"/>
    <property type="molecule type" value="Genomic_DNA"/>
</dbReference>
<reference evidence="3 4" key="1">
    <citation type="submission" date="2024-04" db="EMBL/GenBank/DDBJ databases">
        <title>Phyllosticta paracitricarpa is synonymous to the EU quarantine fungus P. citricarpa based on phylogenomic analyses.</title>
        <authorList>
            <consortium name="Lawrence Berkeley National Laboratory"/>
            <person name="Van ingen-buijs V.A."/>
            <person name="Van westerhoven A.C."/>
            <person name="Haridas S."/>
            <person name="Skiadas P."/>
            <person name="Martin F."/>
            <person name="Groenewald J.Z."/>
            <person name="Crous P.W."/>
            <person name="Seidl M.F."/>
        </authorList>
    </citation>
    <scope>NUCLEOTIDE SEQUENCE [LARGE SCALE GENOMIC DNA]</scope>
    <source>
        <strain evidence="3 4">CBS 141358</strain>
    </source>
</reference>
<evidence type="ECO:0000256" key="1">
    <source>
        <dbReference type="SAM" id="MobiDB-lite"/>
    </source>
</evidence>
<feature type="region of interest" description="Disordered" evidence="1">
    <location>
        <begin position="1"/>
        <end position="81"/>
    </location>
</feature>
<keyword evidence="2" id="KW-0812">Transmembrane</keyword>
<proteinExistence type="predicted"/>
<dbReference type="Proteomes" id="UP001367316">
    <property type="component" value="Unassembled WGS sequence"/>
</dbReference>
<feature type="compositionally biased region" description="Acidic residues" evidence="1">
    <location>
        <begin position="1"/>
        <end position="11"/>
    </location>
</feature>
<organism evidence="3 4">
    <name type="scientific">Phyllosticta paracitricarpa</name>
    <dbReference type="NCBI Taxonomy" id="2016321"/>
    <lineage>
        <taxon>Eukaryota</taxon>
        <taxon>Fungi</taxon>
        <taxon>Dikarya</taxon>
        <taxon>Ascomycota</taxon>
        <taxon>Pezizomycotina</taxon>
        <taxon>Dothideomycetes</taxon>
        <taxon>Dothideomycetes incertae sedis</taxon>
        <taxon>Botryosphaeriales</taxon>
        <taxon>Phyllostictaceae</taxon>
        <taxon>Phyllosticta</taxon>
    </lineage>
</organism>
<name>A0ABR1N1P6_9PEZI</name>
<keyword evidence="4" id="KW-1185">Reference proteome</keyword>
<protein>
    <submittedName>
        <fullName evidence="3">Uncharacterized protein</fullName>
    </submittedName>
</protein>
<feature type="compositionally biased region" description="Polar residues" evidence="1">
    <location>
        <begin position="72"/>
        <end position="81"/>
    </location>
</feature>
<comment type="caution">
    <text evidence="3">The sequence shown here is derived from an EMBL/GenBank/DDBJ whole genome shotgun (WGS) entry which is preliminary data.</text>
</comment>
<keyword evidence="2" id="KW-0472">Membrane</keyword>
<keyword evidence="2" id="KW-1133">Transmembrane helix</keyword>
<feature type="transmembrane region" description="Helical" evidence="2">
    <location>
        <begin position="162"/>
        <end position="192"/>
    </location>
</feature>
<evidence type="ECO:0000256" key="2">
    <source>
        <dbReference type="SAM" id="Phobius"/>
    </source>
</evidence>
<accession>A0ABR1N1P6</accession>
<gene>
    <name evidence="3" type="ORF">JOL62DRAFT_579637</name>
</gene>
<feature type="compositionally biased region" description="Low complexity" evidence="1">
    <location>
        <begin position="18"/>
        <end position="36"/>
    </location>
</feature>
<evidence type="ECO:0000313" key="4">
    <source>
        <dbReference type="Proteomes" id="UP001367316"/>
    </source>
</evidence>
<sequence>MMSDDDDDDDDEQRRRTTTTMSDGSTTTTTTTTTTTIEQCPQKDLKKKKKKNCPIPRKNDFPDSGDMGIMSCRSNHPASQPNPRPLLLSRSFFFFFIHDDLVMVDSFVVQHIEGNQDFSPFPSDSYHSLMTFFSRRHETAYAAATNPTSASRLRQTAVQAPAIAWLTSAALAAAWQLAVAVAGAGVSPLLLFPLGR</sequence>
<evidence type="ECO:0000313" key="3">
    <source>
        <dbReference type="EMBL" id="KAK7609128.1"/>
    </source>
</evidence>